<evidence type="ECO:0000313" key="2">
    <source>
        <dbReference type="Proteomes" id="UP000265768"/>
    </source>
</evidence>
<dbReference type="EMBL" id="QZEY01000023">
    <property type="protein sequence ID" value="RJL22090.1"/>
    <property type="molecule type" value="Genomic_DNA"/>
</dbReference>
<keyword evidence="2" id="KW-1185">Reference proteome</keyword>
<organism evidence="1 2">
    <name type="scientific">Bailinhaonella thermotolerans</name>
    <dbReference type="NCBI Taxonomy" id="1070861"/>
    <lineage>
        <taxon>Bacteria</taxon>
        <taxon>Bacillati</taxon>
        <taxon>Actinomycetota</taxon>
        <taxon>Actinomycetes</taxon>
        <taxon>Streptosporangiales</taxon>
        <taxon>Streptosporangiaceae</taxon>
        <taxon>Bailinhaonella</taxon>
    </lineage>
</organism>
<evidence type="ECO:0000313" key="1">
    <source>
        <dbReference type="EMBL" id="RJL22090.1"/>
    </source>
</evidence>
<dbReference type="Proteomes" id="UP000265768">
    <property type="component" value="Unassembled WGS sequence"/>
</dbReference>
<dbReference type="AlphaFoldDB" id="A0A3A4A573"/>
<dbReference type="RefSeq" id="WP_119931165.1">
    <property type="nucleotide sequence ID" value="NZ_QZEY01000023.1"/>
</dbReference>
<name>A0A3A4A573_9ACTN</name>
<gene>
    <name evidence="1" type="ORF">D5H75_36470</name>
</gene>
<sequence length="74" mass="8188">MHDHAKAALAAAIAERLRKHGALRQSYSDAESRDLLRSAGRLAGRLLGVSVRTQDVGDQVHIYLTDPFRLPRPD</sequence>
<proteinExistence type="predicted"/>
<protein>
    <submittedName>
        <fullName evidence="1">Uncharacterized protein</fullName>
    </submittedName>
</protein>
<comment type="caution">
    <text evidence="1">The sequence shown here is derived from an EMBL/GenBank/DDBJ whole genome shotgun (WGS) entry which is preliminary data.</text>
</comment>
<accession>A0A3A4A573</accession>
<reference evidence="1 2" key="1">
    <citation type="submission" date="2018-09" db="EMBL/GenBank/DDBJ databases">
        <title>YIM 75507 draft genome.</title>
        <authorList>
            <person name="Tang S."/>
            <person name="Feng Y."/>
        </authorList>
    </citation>
    <scope>NUCLEOTIDE SEQUENCE [LARGE SCALE GENOMIC DNA]</scope>
    <source>
        <strain evidence="1 2">YIM 75507</strain>
    </source>
</reference>